<dbReference type="RefSeq" id="WP_146568584.1">
    <property type="nucleotide sequence ID" value="NZ_SIHJ01000005.1"/>
</dbReference>
<dbReference type="OrthoDB" id="9935594at2"/>
<protein>
    <recommendedName>
        <fullName evidence="4">DUF3592 domain-containing protein</fullName>
    </recommendedName>
</protein>
<name>A0A5C5UX55_9BACT</name>
<reference evidence="2 3" key="1">
    <citation type="submission" date="2019-02" db="EMBL/GenBank/DDBJ databases">
        <title>Deep-cultivation of Planctomycetes and their phenomic and genomic characterization uncovers novel biology.</title>
        <authorList>
            <person name="Wiegand S."/>
            <person name="Jogler M."/>
            <person name="Boedeker C."/>
            <person name="Pinto D."/>
            <person name="Vollmers J."/>
            <person name="Rivas-Marin E."/>
            <person name="Kohn T."/>
            <person name="Peeters S.H."/>
            <person name="Heuer A."/>
            <person name="Rast P."/>
            <person name="Oberbeckmann S."/>
            <person name="Bunk B."/>
            <person name="Jeske O."/>
            <person name="Meyerdierks A."/>
            <person name="Storesund J.E."/>
            <person name="Kallscheuer N."/>
            <person name="Luecker S."/>
            <person name="Lage O.M."/>
            <person name="Pohl T."/>
            <person name="Merkel B.J."/>
            <person name="Hornburger P."/>
            <person name="Mueller R.-W."/>
            <person name="Bruemmer F."/>
            <person name="Labrenz M."/>
            <person name="Spormann A.M."/>
            <person name="Op Den Camp H."/>
            <person name="Overmann J."/>
            <person name="Amann R."/>
            <person name="Jetten M.S.M."/>
            <person name="Mascher T."/>
            <person name="Medema M.H."/>
            <person name="Devos D.P."/>
            <person name="Kaster A.-K."/>
            <person name="Ovreas L."/>
            <person name="Rohde M."/>
            <person name="Galperin M.Y."/>
            <person name="Jogler C."/>
        </authorList>
    </citation>
    <scope>NUCLEOTIDE SEQUENCE [LARGE SCALE GENOMIC DNA]</scope>
    <source>
        <strain evidence="2 3">KOR34</strain>
    </source>
</reference>
<dbReference type="Proteomes" id="UP000316714">
    <property type="component" value="Unassembled WGS sequence"/>
</dbReference>
<accession>A0A5C5UX55</accession>
<evidence type="ECO:0000313" key="2">
    <source>
        <dbReference type="EMBL" id="TWT30213.1"/>
    </source>
</evidence>
<keyword evidence="1" id="KW-0732">Signal</keyword>
<sequence precursor="true">MLQQRWCLCACFFLLLAGASAVAVGWGLSGVMGRLQANGVEATGRVTRLTTFTSSSGKSHNTHYRVFLDVGHGGRTYQLFDDVTEQSWRSLSRGARVTVVFVPDSSGLCHIGDMADIELVDRAAHGTLLGGLAAMALGAVWLACSLPALRDWLSSFGLPATSRSAIGADSGA</sequence>
<proteinExistence type="predicted"/>
<organism evidence="2 3">
    <name type="scientific">Posidoniimonas corsicana</name>
    <dbReference type="NCBI Taxonomy" id="1938618"/>
    <lineage>
        <taxon>Bacteria</taxon>
        <taxon>Pseudomonadati</taxon>
        <taxon>Planctomycetota</taxon>
        <taxon>Planctomycetia</taxon>
        <taxon>Pirellulales</taxon>
        <taxon>Lacipirellulaceae</taxon>
        <taxon>Posidoniimonas</taxon>
    </lineage>
</organism>
<comment type="caution">
    <text evidence="2">The sequence shown here is derived from an EMBL/GenBank/DDBJ whole genome shotgun (WGS) entry which is preliminary data.</text>
</comment>
<gene>
    <name evidence="2" type="ORF">KOR34_47710</name>
</gene>
<dbReference type="EMBL" id="SIHJ01000005">
    <property type="protein sequence ID" value="TWT30213.1"/>
    <property type="molecule type" value="Genomic_DNA"/>
</dbReference>
<feature type="signal peptide" evidence="1">
    <location>
        <begin position="1"/>
        <end position="23"/>
    </location>
</feature>
<feature type="chain" id="PRO_5022769296" description="DUF3592 domain-containing protein" evidence="1">
    <location>
        <begin position="24"/>
        <end position="172"/>
    </location>
</feature>
<keyword evidence="3" id="KW-1185">Reference proteome</keyword>
<dbReference type="AlphaFoldDB" id="A0A5C5UX55"/>
<evidence type="ECO:0000256" key="1">
    <source>
        <dbReference type="SAM" id="SignalP"/>
    </source>
</evidence>
<evidence type="ECO:0000313" key="3">
    <source>
        <dbReference type="Proteomes" id="UP000316714"/>
    </source>
</evidence>
<evidence type="ECO:0008006" key="4">
    <source>
        <dbReference type="Google" id="ProtNLM"/>
    </source>
</evidence>